<name>Q0RXS5_RHOJR</name>
<dbReference type="AlphaFoldDB" id="Q0RXS5"/>
<dbReference type="Proteomes" id="UP000008710">
    <property type="component" value="Plasmid pRHL1"/>
</dbReference>
<gene>
    <name evidence="2" type="ordered locus">RHA1_ro08867</name>
</gene>
<keyword evidence="2" id="KW-0614">Plasmid</keyword>
<accession>Q0RXS5</accession>
<dbReference type="EMBL" id="CP000432">
    <property type="protein sequence ID" value="ABG99911.1"/>
    <property type="molecule type" value="Genomic_DNA"/>
</dbReference>
<evidence type="ECO:0000313" key="2">
    <source>
        <dbReference type="EMBL" id="ABG99911.1"/>
    </source>
</evidence>
<sequence length="89" mass="9508">MEDLRLQEAPAGGQTVHRVTAEAIGRNSSASTSLRLSGRRDGQSSSVSASPKTYDKRSFTEVTFVGDKGNPLSWQLQLSPLGSSHGSFK</sequence>
<evidence type="ECO:0000256" key="1">
    <source>
        <dbReference type="SAM" id="MobiDB-lite"/>
    </source>
</evidence>
<dbReference type="HOGENOM" id="CLU_2452623_0_0_11"/>
<protein>
    <submittedName>
        <fullName evidence="2">Uncharacterized protein</fullName>
    </submittedName>
</protein>
<proteinExistence type="predicted"/>
<feature type="region of interest" description="Disordered" evidence="1">
    <location>
        <begin position="1"/>
        <end position="53"/>
    </location>
</feature>
<geneLocation type="plasmid" evidence="2 3">
    <name>pRHL1</name>
</geneLocation>
<evidence type="ECO:0000313" key="3">
    <source>
        <dbReference type="Proteomes" id="UP000008710"/>
    </source>
</evidence>
<feature type="compositionally biased region" description="Polar residues" evidence="1">
    <location>
        <begin position="26"/>
        <end position="35"/>
    </location>
</feature>
<dbReference type="KEGG" id="rha:RHA1_ro08867"/>
<organism evidence="2 3">
    <name type="scientific">Rhodococcus jostii (strain RHA1)</name>
    <dbReference type="NCBI Taxonomy" id="101510"/>
    <lineage>
        <taxon>Bacteria</taxon>
        <taxon>Bacillati</taxon>
        <taxon>Actinomycetota</taxon>
        <taxon>Actinomycetes</taxon>
        <taxon>Mycobacteriales</taxon>
        <taxon>Nocardiaceae</taxon>
        <taxon>Rhodococcus</taxon>
    </lineage>
</organism>
<reference evidence="3" key="1">
    <citation type="journal article" date="2006" name="Proc. Natl. Acad. Sci. U.S.A.">
        <title>The complete genome of Rhodococcus sp. RHA1 provides insights into a catabolic powerhouse.</title>
        <authorList>
            <person name="McLeod M.P."/>
            <person name="Warren R.L."/>
            <person name="Hsiao W.W.L."/>
            <person name="Araki N."/>
            <person name="Myhre M."/>
            <person name="Fernandes C."/>
            <person name="Miyazawa D."/>
            <person name="Wong W."/>
            <person name="Lillquist A.L."/>
            <person name="Wang D."/>
            <person name="Dosanjh M."/>
            <person name="Hara H."/>
            <person name="Petrescu A."/>
            <person name="Morin R.D."/>
            <person name="Yang G."/>
            <person name="Stott J.M."/>
            <person name="Schein J.E."/>
            <person name="Shin H."/>
            <person name="Smailus D."/>
            <person name="Siddiqui A.S."/>
            <person name="Marra M.A."/>
            <person name="Jones S.J.M."/>
            <person name="Holt R."/>
            <person name="Brinkman F.S.L."/>
            <person name="Miyauchi K."/>
            <person name="Fukuda M."/>
            <person name="Davies J.E."/>
            <person name="Mohn W.W."/>
            <person name="Eltis L.D."/>
        </authorList>
    </citation>
    <scope>NUCLEOTIDE SEQUENCE [LARGE SCALE GENOMIC DNA]</scope>
    <source>
        <strain evidence="3">RHA1</strain>
    </source>
</reference>